<proteinExistence type="predicted"/>
<accession>A0A183SR72</accession>
<sequence length="374" mass="41848">MVRQLHDGMTARVTDNGTVTEAFAVTNGVKQGCFLVPALFSLMFSARLIDTYRDEQPGLHIAYRTDRRLLNSRRMQASTRVSTTTVYDLLFADDCALNTVTEEDVQRSMDLFAAGCTDFGLTISTAKTVVMRQPPPNVQYNSPRTNVNGAQLKNVKTFAYLGSTLSRNTRIDDEVAQRICKGSQAFGRLQASVWNRHGIHLNTKLKIYKAVILTTLPYGAETWTLYSNQAMARQDPGHGSPGADRNPQHPRHAEASATAMKWPPDFATGSRRQGGQKRRCKDTLKKSLKQLQINPVTWEDLALDRLAWRRSGKTGSAIYQANRFAAAKAKRRARKSPAPRTNIVDAQALPTCLRCQRIFRIGLLGLMRLHDNLR</sequence>
<name>A0A183SR72_SCHSO</name>
<evidence type="ECO:0000256" key="1">
    <source>
        <dbReference type="SAM" id="MobiDB-lite"/>
    </source>
</evidence>
<evidence type="ECO:0000259" key="2">
    <source>
        <dbReference type="PROSITE" id="PS50878"/>
    </source>
</evidence>
<dbReference type="Pfam" id="PF00078">
    <property type="entry name" value="RVT_1"/>
    <property type="match status" value="1"/>
</dbReference>
<evidence type="ECO:0000313" key="4">
    <source>
        <dbReference type="Proteomes" id="UP000275846"/>
    </source>
</evidence>
<dbReference type="Proteomes" id="UP000275846">
    <property type="component" value="Unassembled WGS sequence"/>
</dbReference>
<dbReference type="AlphaFoldDB" id="A0A183SR72"/>
<protein>
    <submittedName>
        <fullName evidence="5">Reverse transcriptase domain-containing protein</fullName>
    </submittedName>
</protein>
<dbReference type="PROSITE" id="PS50878">
    <property type="entry name" value="RT_POL"/>
    <property type="match status" value="1"/>
</dbReference>
<reference evidence="3 4" key="2">
    <citation type="submission" date="2018-11" db="EMBL/GenBank/DDBJ databases">
        <authorList>
            <consortium name="Pathogen Informatics"/>
        </authorList>
    </citation>
    <scope>NUCLEOTIDE SEQUENCE [LARGE SCALE GENOMIC DNA]</scope>
    <source>
        <strain evidence="3 4">NST_G2</strain>
    </source>
</reference>
<feature type="region of interest" description="Disordered" evidence="1">
    <location>
        <begin position="232"/>
        <end position="280"/>
    </location>
</feature>
<evidence type="ECO:0000313" key="5">
    <source>
        <dbReference type="WBParaSite" id="SSLN_0000693301-mRNA-1"/>
    </source>
</evidence>
<dbReference type="EMBL" id="UYSU01033823">
    <property type="protein sequence ID" value="VDL93105.1"/>
    <property type="molecule type" value="Genomic_DNA"/>
</dbReference>
<dbReference type="WBParaSite" id="SSLN_0000693301-mRNA-1">
    <property type="protein sequence ID" value="SSLN_0000693301-mRNA-1"/>
    <property type="gene ID" value="SSLN_0000693301"/>
</dbReference>
<dbReference type="PANTHER" id="PTHR47027">
    <property type="entry name" value="REVERSE TRANSCRIPTASE DOMAIN-CONTAINING PROTEIN"/>
    <property type="match status" value="1"/>
</dbReference>
<evidence type="ECO:0000313" key="3">
    <source>
        <dbReference type="EMBL" id="VDL93105.1"/>
    </source>
</evidence>
<dbReference type="STRING" id="70667.A0A183SR72"/>
<dbReference type="OrthoDB" id="425014at2759"/>
<dbReference type="PANTHER" id="PTHR47027:SF26">
    <property type="entry name" value="REVERSE TRANSCRIPTASE DOMAIN-CONTAINING PROTEIN"/>
    <property type="match status" value="1"/>
</dbReference>
<organism evidence="5">
    <name type="scientific">Schistocephalus solidus</name>
    <name type="common">Tapeworm</name>
    <dbReference type="NCBI Taxonomy" id="70667"/>
    <lineage>
        <taxon>Eukaryota</taxon>
        <taxon>Metazoa</taxon>
        <taxon>Spiralia</taxon>
        <taxon>Lophotrochozoa</taxon>
        <taxon>Platyhelminthes</taxon>
        <taxon>Cestoda</taxon>
        <taxon>Eucestoda</taxon>
        <taxon>Diphyllobothriidea</taxon>
        <taxon>Diphyllobothriidae</taxon>
        <taxon>Schistocephalus</taxon>
    </lineage>
</organism>
<feature type="domain" description="Reverse transcriptase" evidence="2">
    <location>
        <begin position="1"/>
        <end position="165"/>
    </location>
</feature>
<dbReference type="InterPro" id="IPR000477">
    <property type="entry name" value="RT_dom"/>
</dbReference>
<gene>
    <name evidence="3" type="ORF">SSLN_LOCUS6720</name>
</gene>
<reference evidence="5" key="1">
    <citation type="submission" date="2016-06" db="UniProtKB">
        <authorList>
            <consortium name="WormBaseParasite"/>
        </authorList>
    </citation>
    <scope>IDENTIFICATION</scope>
</reference>
<keyword evidence="4" id="KW-1185">Reference proteome</keyword>